<comment type="caution">
    <text evidence="1">The sequence shown here is derived from an EMBL/GenBank/DDBJ whole genome shotgun (WGS) entry which is preliminary data.</text>
</comment>
<protein>
    <submittedName>
        <fullName evidence="1">Uncharacterized protein</fullName>
    </submittedName>
</protein>
<gene>
    <name evidence="1" type="ORF">EA58_00425</name>
</gene>
<reference evidence="1 2" key="1">
    <citation type="submission" date="2014-04" db="EMBL/GenBank/DDBJ databases">
        <title>Draft genome sequence of Photobacterium halotolerans S2753: a solonamide, ngercheumicin and holomycin producer.</title>
        <authorList>
            <person name="Machado H.R."/>
            <person name="Gram L."/>
        </authorList>
    </citation>
    <scope>NUCLEOTIDE SEQUENCE [LARGE SCALE GENOMIC DNA]</scope>
    <source>
        <strain evidence="1 2">S2753</strain>
    </source>
</reference>
<keyword evidence="2" id="KW-1185">Reference proteome</keyword>
<accession>A0A066RSZ5</accession>
<evidence type="ECO:0000313" key="1">
    <source>
        <dbReference type="EMBL" id="KDM93580.1"/>
    </source>
</evidence>
<feature type="non-terminal residue" evidence="1">
    <location>
        <position position="1"/>
    </location>
</feature>
<sequence>LKGKWTIQSDYIHILEENCESRQPDIETLGNSLERITADVFGDKVTEKPYQEMIDQIIESKYSNNIDKAIDELSDELGSKAISYLYAKKQKKQ</sequence>
<evidence type="ECO:0000313" key="2">
    <source>
        <dbReference type="Proteomes" id="UP000027192"/>
    </source>
</evidence>
<name>A0A066RSZ5_9GAMM</name>
<dbReference type="AlphaFoldDB" id="A0A066RSZ5"/>
<organism evidence="1 2">
    <name type="scientific">Photobacterium galatheae</name>
    <dbReference type="NCBI Taxonomy" id="1654360"/>
    <lineage>
        <taxon>Bacteria</taxon>
        <taxon>Pseudomonadati</taxon>
        <taxon>Pseudomonadota</taxon>
        <taxon>Gammaproteobacteria</taxon>
        <taxon>Vibrionales</taxon>
        <taxon>Vibrionaceae</taxon>
        <taxon>Photobacterium</taxon>
    </lineage>
</organism>
<proteinExistence type="predicted"/>
<dbReference type="Proteomes" id="UP000027192">
    <property type="component" value="Unassembled WGS sequence"/>
</dbReference>
<dbReference type="EMBL" id="JMIB01000001">
    <property type="protein sequence ID" value="KDM93580.1"/>
    <property type="molecule type" value="Genomic_DNA"/>
</dbReference>
<dbReference type="RefSeq" id="WP_036747560.1">
    <property type="nucleotide sequence ID" value="NZ_JMIB01000001.1"/>
</dbReference>